<reference evidence="8 9" key="1">
    <citation type="submission" date="2023-01" db="EMBL/GenBank/DDBJ databases">
        <title>Cultivation and genomic characterization of new, ubiquitous marine nitrite-oxidizing bacteria from the Nitrospirales.</title>
        <authorList>
            <person name="Mueller A.J."/>
            <person name="Daebeler A."/>
            <person name="Herbold C.W."/>
            <person name="Kirkegaard R.H."/>
            <person name="Daims H."/>
        </authorList>
    </citation>
    <scope>NUCLEOTIDE SEQUENCE [LARGE SCALE GENOMIC DNA]</scope>
    <source>
        <strain evidence="8 9">DK</strain>
    </source>
</reference>
<evidence type="ECO:0000313" key="9">
    <source>
        <dbReference type="Proteomes" id="UP001302494"/>
    </source>
</evidence>
<dbReference type="SUPFAM" id="SSF82199">
    <property type="entry name" value="SET domain"/>
    <property type="match status" value="1"/>
</dbReference>
<evidence type="ECO:0000256" key="5">
    <source>
        <dbReference type="ARBA" id="ARBA00022691"/>
    </source>
</evidence>
<comment type="subcellular location">
    <subcellularLocation>
        <location evidence="1">Chromosome</location>
    </subcellularLocation>
</comment>
<evidence type="ECO:0000256" key="1">
    <source>
        <dbReference type="ARBA" id="ARBA00004286"/>
    </source>
</evidence>
<dbReference type="PROSITE" id="PS50868">
    <property type="entry name" value="POST_SET"/>
    <property type="match status" value="1"/>
</dbReference>
<sequence length="128" mass="14397">MEVKPSGIEGRGLFTKVPLRSRQKIGEYEGERITQREGRRRAKTQKWIAIVEVNNGKSIDGAAETTGFRFINHSCTPNTFMRIIGERAEFYALHPIKAGAELTLDYGDSHHNGELPCTCGSLTCRRFL</sequence>
<protein>
    <submittedName>
        <fullName evidence="8">SET domain-containing protein</fullName>
    </submittedName>
</protein>
<evidence type="ECO:0000256" key="2">
    <source>
        <dbReference type="ARBA" id="ARBA00022454"/>
    </source>
</evidence>
<dbReference type="PANTHER" id="PTHR22884">
    <property type="entry name" value="SET DOMAIN PROTEINS"/>
    <property type="match status" value="1"/>
</dbReference>
<dbReference type="KEGG" id="nneo:PQG83_09000"/>
<dbReference type="Proteomes" id="UP001302494">
    <property type="component" value="Chromosome"/>
</dbReference>
<dbReference type="RefSeq" id="WP_312748649.1">
    <property type="nucleotide sequence ID" value="NZ_CP116968.1"/>
</dbReference>
<evidence type="ECO:0000259" key="6">
    <source>
        <dbReference type="PROSITE" id="PS50280"/>
    </source>
</evidence>
<evidence type="ECO:0000313" key="8">
    <source>
        <dbReference type="EMBL" id="WNM63877.1"/>
    </source>
</evidence>
<dbReference type="GO" id="GO:0032259">
    <property type="term" value="P:methylation"/>
    <property type="evidence" value="ECO:0007669"/>
    <property type="project" value="UniProtKB-KW"/>
</dbReference>
<gene>
    <name evidence="8" type="ORF">PQG83_09000</name>
</gene>
<evidence type="ECO:0000256" key="3">
    <source>
        <dbReference type="ARBA" id="ARBA00022603"/>
    </source>
</evidence>
<organism evidence="8 9">
    <name type="scientific">Candidatus Nitrospira neomarina</name>
    <dbReference type="NCBI Taxonomy" id="3020899"/>
    <lineage>
        <taxon>Bacteria</taxon>
        <taxon>Pseudomonadati</taxon>
        <taxon>Nitrospirota</taxon>
        <taxon>Nitrospiria</taxon>
        <taxon>Nitrospirales</taxon>
        <taxon>Nitrospiraceae</taxon>
        <taxon>Nitrospira</taxon>
    </lineage>
</organism>
<keyword evidence="4" id="KW-0808">Transferase</keyword>
<keyword evidence="2" id="KW-0158">Chromosome</keyword>
<accession>A0AA96GM72</accession>
<dbReference type="AlphaFoldDB" id="A0AA96GM72"/>
<keyword evidence="9" id="KW-1185">Reference proteome</keyword>
<keyword evidence="5" id="KW-0949">S-adenosyl-L-methionine</keyword>
<dbReference type="Gene3D" id="2.170.270.10">
    <property type="entry name" value="SET domain"/>
    <property type="match status" value="1"/>
</dbReference>
<evidence type="ECO:0000259" key="7">
    <source>
        <dbReference type="PROSITE" id="PS50868"/>
    </source>
</evidence>
<dbReference type="GO" id="GO:0005694">
    <property type="term" value="C:chromosome"/>
    <property type="evidence" value="ECO:0007669"/>
    <property type="project" value="UniProtKB-SubCell"/>
</dbReference>
<dbReference type="InterPro" id="IPR046341">
    <property type="entry name" value="SET_dom_sf"/>
</dbReference>
<dbReference type="InterPro" id="IPR050777">
    <property type="entry name" value="SET2_Histone-Lys_MeTrsfase"/>
</dbReference>
<keyword evidence="3" id="KW-0489">Methyltransferase</keyword>
<dbReference type="InterPro" id="IPR003616">
    <property type="entry name" value="Post-SET_dom"/>
</dbReference>
<name>A0AA96GM72_9BACT</name>
<dbReference type="GO" id="GO:0008168">
    <property type="term" value="F:methyltransferase activity"/>
    <property type="evidence" value="ECO:0007669"/>
    <property type="project" value="UniProtKB-KW"/>
</dbReference>
<dbReference type="SMART" id="SM00317">
    <property type="entry name" value="SET"/>
    <property type="match status" value="1"/>
</dbReference>
<proteinExistence type="predicted"/>
<feature type="domain" description="Post-SET" evidence="7">
    <location>
        <begin position="113"/>
        <end position="128"/>
    </location>
</feature>
<feature type="domain" description="SET" evidence="6">
    <location>
        <begin position="1"/>
        <end position="107"/>
    </location>
</feature>
<evidence type="ECO:0000256" key="4">
    <source>
        <dbReference type="ARBA" id="ARBA00022679"/>
    </source>
</evidence>
<dbReference type="PROSITE" id="PS50280">
    <property type="entry name" value="SET"/>
    <property type="match status" value="1"/>
</dbReference>
<dbReference type="EMBL" id="CP116968">
    <property type="protein sequence ID" value="WNM63877.1"/>
    <property type="molecule type" value="Genomic_DNA"/>
</dbReference>
<dbReference type="Pfam" id="PF00856">
    <property type="entry name" value="SET"/>
    <property type="match status" value="1"/>
</dbReference>
<dbReference type="InterPro" id="IPR001214">
    <property type="entry name" value="SET_dom"/>
</dbReference>